<dbReference type="Proteomes" id="UP001153321">
    <property type="component" value="Chromosome 16"/>
</dbReference>
<dbReference type="EMBL" id="LR824547">
    <property type="protein sequence ID" value="CAH1637885.1"/>
    <property type="molecule type" value="Genomic_DNA"/>
</dbReference>
<dbReference type="AlphaFoldDB" id="A0A9P0I0F5"/>
<keyword evidence="1" id="KW-0472">Membrane</keyword>
<evidence type="ECO:0000313" key="2">
    <source>
        <dbReference type="EMBL" id="CAH1637885.1"/>
    </source>
</evidence>
<feature type="transmembrane region" description="Helical" evidence="1">
    <location>
        <begin position="41"/>
        <end position="60"/>
    </location>
</feature>
<reference evidence="2" key="1">
    <citation type="submission" date="2022-02" db="EMBL/GenBank/DDBJ databases">
        <authorList>
            <person name="King R."/>
        </authorList>
    </citation>
    <scope>NUCLEOTIDE SEQUENCE</scope>
</reference>
<protein>
    <recommendedName>
        <fullName evidence="4">Lipocalin/cytosolic fatty-acid binding domain-containing protein</fullName>
    </recommendedName>
</protein>
<evidence type="ECO:0008006" key="4">
    <source>
        <dbReference type="Google" id="ProtNLM"/>
    </source>
</evidence>
<dbReference type="Gene3D" id="2.40.128.20">
    <property type="match status" value="1"/>
</dbReference>
<dbReference type="InterPro" id="IPR012674">
    <property type="entry name" value="Calycin"/>
</dbReference>
<proteinExistence type="predicted"/>
<evidence type="ECO:0000256" key="1">
    <source>
        <dbReference type="SAM" id="Phobius"/>
    </source>
</evidence>
<accession>A0A9P0I0F5</accession>
<sequence length="257" mass="29360">MHRKYPFYVLATNYNYFATVYTCEYSPLIDKHFIGCQHRQPVFVIMLAQCLVLVVLLWKVEGAIMNMSCPVVTPRELDWKALDGIWYLTAVATEDMAVQGDCATVLFDHQNTTDVSISWITNNTVTYYNGSVALIPDPNSNSTGDLLLVTYDDEKTETYSFLDVNYEHYAVIFACYNNEDGNSSTYEIWKLTRTPHLKDTDAVKLDQAIANYSLQDTPFFTFNNTEDTCRVNRGNHLDTSTLIMTSAAALALFRRFY</sequence>
<name>A0A9P0I0F5_SPOLI</name>
<organism evidence="2 3">
    <name type="scientific">Spodoptera littoralis</name>
    <name type="common">Egyptian cotton leafworm</name>
    <dbReference type="NCBI Taxonomy" id="7109"/>
    <lineage>
        <taxon>Eukaryota</taxon>
        <taxon>Metazoa</taxon>
        <taxon>Ecdysozoa</taxon>
        <taxon>Arthropoda</taxon>
        <taxon>Hexapoda</taxon>
        <taxon>Insecta</taxon>
        <taxon>Pterygota</taxon>
        <taxon>Neoptera</taxon>
        <taxon>Endopterygota</taxon>
        <taxon>Lepidoptera</taxon>
        <taxon>Glossata</taxon>
        <taxon>Ditrysia</taxon>
        <taxon>Noctuoidea</taxon>
        <taxon>Noctuidae</taxon>
        <taxon>Amphipyrinae</taxon>
        <taxon>Spodoptera</taxon>
    </lineage>
</organism>
<keyword evidence="1" id="KW-1133">Transmembrane helix</keyword>
<evidence type="ECO:0000313" key="3">
    <source>
        <dbReference type="Proteomes" id="UP001153321"/>
    </source>
</evidence>
<dbReference type="CDD" id="cd00301">
    <property type="entry name" value="lipocalin_FABP"/>
    <property type="match status" value="1"/>
</dbReference>
<gene>
    <name evidence="2" type="ORF">SPLIT_LOCUS3243</name>
</gene>
<keyword evidence="3" id="KW-1185">Reference proteome</keyword>
<dbReference type="SUPFAM" id="SSF50814">
    <property type="entry name" value="Lipocalins"/>
    <property type="match status" value="1"/>
</dbReference>
<keyword evidence="1" id="KW-0812">Transmembrane</keyword>